<dbReference type="RefSeq" id="WP_036863405.1">
    <property type="nucleotide sequence ID" value="NZ_JRNS01000239.1"/>
</dbReference>
<sequence length="256" mass="28933">MTKKLFTIFAFSTMLIFIMSSCERKSSAQKKLDIPTAIVSVDTVARLSDVIQCHVHVDFTYLKESKHAAVNDSLLRMGLLQPDYFAINNDKLTPQTAIPSFVRQYIKQYMEIAQLIRQKERDKSQLIGELTIKTELRAAADKYITALSHIAINNGNGQLTKYTIVRNFNPQNGKLITLQDQFGKDYKETLTKEIIARLAEKENLEKDDIAGLQAKGYFIGIAPYPADNFILTDDSTVFIYSPGEISLKEVRVAIDN</sequence>
<dbReference type="Gene3D" id="3.30.565.40">
    <property type="entry name" value="Fervidobacterium nodosum Rt17-B1 like"/>
    <property type="match status" value="1"/>
</dbReference>
<evidence type="ECO:0000313" key="3">
    <source>
        <dbReference type="Proteomes" id="UP000029578"/>
    </source>
</evidence>
<evidence type="ECO:0000313" key="2">
    <source>
        <dbReference type="EMBL" id="KGF50970.1"/>
    </source>
</evidence>
<evidence type="ECO:0000259" key="1">
    <source>
        <dbReference type="Pfam" id="PF11738"/>
    </source>
</evidence>
<feature type="domain" description="DUF3298" evidence="1">
    <location>
        <begin position="183"/>
        <end position="245"/>
    </location>
</feature>
<dbReference type="EMBL" id="JRNS01000239">
    <property type="protein sequence ID" value="KGF50970.1"/>
    <property type="molecule type" value="Genomic_DNA"/>
</dbReference>
<proteinExistence type="predicted"/>
<dbReference type="PROSITE" id="PS51257">
    <property type="entry name" value="PROKAR_LIPOPROTEIN"/>
    <property type="match status" value="1"/>
</dbReference>
<dbReference type="InterPro" id="IPR021729">
    <property type="entry name" value="DUF3298"/>
</dbReference>
<dbReference type="InterPro" id="IPR037126">
    <property type="entry name" value="PdaC/RsiV-like_sf"/>
</dbReference>
<gene>
    <name evidence="2" type="ORF">HMPREF0661_04120</name>
</gene>
<dbReference type="Pfam" id="PF11738">
    <property type="entry name" value="DUF3298"/>
    <property type="match status" value="1"/>
</dbReference>
<dbReference type="Gene3D" id="3.90.640.20">
    <property type="entry name" value="Heat-shock cognate protein, ATPase"/>
    <property type="match status" value="1"/>
</dbReference>
<protein>
    <recommendedName>
        <fullName evidence="1">DUF3298 domain-containing protein</fullName>
    </recommendedName>
</protein>
<dbReference type="AlphaFoldDB" id="A0A096AW06"/>
<reference evidence="2 3" key="1">
    <citation type="submission" date="2014-07" db="EMBL/GenBank/DDBJ databases">
        <authorList>
            <person name="McCorrison J."/>
            <person name="Sanka R."/>
            <person name="Torralba M."/>
            <person name="Gillis M."/>
            <person name="Haft D.H."/>
            <person name="Methe B."/>
            <person name="Sutton G."/>
            <person name="Nelson K.E."/>
        </authorList>
    </citation>
    <scope>NUCLEOTIDE SEQUENCE [LARGE SCALE GENOMIC DNA]</scope>
    <source>
        <strain evidence="2 3">DNF00666</strain>
    </source>
</reference>
<dbReference type="Proteomes" id="UP000029578">
    <property type="component" value="Unassembled WGS sequence"/>
</dbReference>
<comment type="caution">
    <text evidence="2">The sequence shown here is derived from an EMBL/GenBank/DDBJ whole genome shotgun (WGS) entry which is preliminary data.</text>
</comment>
<name>A0A096AW06_9BACT</name>
<organism evidence="2 3">
    <name type="scientific">Prevotella melaninogenica DNF00666</name>
    <dbReference type="NCBI Taxonomy" id="1401073"/>
    <lineage>
        <taxon>Bacteria</taxon>
        <taxon>Pseudomonadati</taxon>
        <taxon>Bacteroidota</taxon>
        <taxon>Bacteroidia</taxon>
        <taxon>Bacteroidales</taxon>
        <taxon>Prevotellaceae</taxon>
        <taxon>Prevotella</taxon>
    </lineage>
</organism>
<accession>A0A096AW06</accession>